<feature type="compositionally biased region" description="Polar residues" evidence="12">
    <location>
        <begin position="26"/>
        <end position="38"/>
    </location>
</feature>
<keyword evidence="13" id="KW-0282">Flagellum</keyword>
<evidence type="ECO:0000256" key="2">
    <source>
        <dbReference type="ARBA" id="ARBA00004635"/>
    </source>
</evidence>
<evidence type="ECO:0000256" key="6">
    <source>
        <dbReference type="ARBA" id="ARBA00023136"/>
    </source>
</evidence>
<keyword evidence="8 11" id="KW-0975">Bacterial flagellum</keyword>
<evidence type="ECO:0000256" key="1">
    <source>
        <dbReference type="ARBA" id="ARBA00002591"/>
    </source>
</evidence>
<keyword evidence="14" id="KW-1185">Reference proteome</keyword>
<comment type="subunit">
    <text evidence="4 11">The basal body constitutes a major portion of the flagellar organelle and consists of four rings (L,P,S, and M) mounted on a central rod.</text>
</comment>
<dbReference type="PRINTS" id="PR01008">
    <property type="entry name" value="FLGLRINGFLGH"/>
</dbReference>
<evidence type="ECO:0000256" key="10">
    <source>
        <dbReference type="ARBA" id="ARBA00023288"/>
    </source>
</evidence>
<gene>
    <name evidence="13" type="primary">flgH_2</name>
    <name evidence="11" type="synonym">flgH</name>
    <name evidence="13" type="ORF">GCM10007916_11120</name>
</gene>
<evidence type="ECO:0000256" key="8">
    <source>
        <dbReference type="ARBA" id="ARBA00023143"/>
    </source>
</evidence>
<reference evidence="14" key="1">
    <citation type="journal article" date="2019" name="Int. J. Syst. Evol. Microbiol.">
        <title>The Global Catalogue of Microorganisms (GCM) 10K type strain sequencing project: providing services to taxonomists for standard genome sequencing and annotation.</title>
        <authorList>
            <consortium name="The Broad Institute Genomics Platform"/>
            <consortium name="The Broad Institute Genome Sequencing Center for Infectious Disease"/>
            <person name="Wu L."/>
            <person name="Ma J."/>
        </authorList>
    </citation>
    <scope>NUCLEOTIDE SEQUENCE [LARGE SCALE GENOMIC DNA]</scope>
    <source>
        <strain evidence="14">NBRC 103166</strain>
    </source>
</reference>
<keyword evidence="6 11" id="KW-0472">Membrane</keyword>
<keyword evidence="7" id="KW-0564">Palmitate</keyword>
<keyword evidence="13" id="KW-0969">Cilium</keyword>
<comment type="caution">
    <text evidence="13">The sequence shown here is derived from an EMBL/GenBank/DDBJ whole genome shotgun (WGS) entry which is preliminary data.</text>
</comment>
<name>A0ABQ6DYM4_9GAMM</name>
<evidence type="ECO:0000313" key="14">
    <source>
        <dbReference type="Proteomes" id="UP001157353"/>
    </source>
</evidence>
<accession>A0ABQ6DYM4</accession>
<keyword evidence="10" id="KW-0449">Lipoprotein</keyword>
<keyword evidence="5" id="KW-0732">Signal</keyword>
<dbReference type="EMBL" id="BSPQ01000002">
    <property type="protein sequence ID" value="GLS90045.1"/>
    <property type="molecule type" value="Genomic_DNA"/>
</dbReference>
<dbReference type="Proteomes" id="UP001157353">
    <property type="component" value="Unassembled WGS sequence"/>
</dbReference>
<dbReference type="Pfam" id="PF02107">
    <property type="entry name" value="FlgH"/>
    <property type="match status" value="1"/>
</dbReference>
<feature type="region of interest" description="Disordered" evidence="12">
    <location>
        <begin position="19"/>
        <end position="48"/>
    </location>
</feature>
<evidence type="ECO:0000256" key="7">
    <source>
        <dbReference type="ARBA" id="ARBA00023139"/>
    </source>
</evidence>
<evidence type="ECO:0000313" key="13">
    <source>
        <dbReference type="EMBL" id="GLS90045.1"/>
    </source>
</evidence>
<evidence type="ECO:0000256" key="3">
    <source>
        <dbReference type="ARBA" id="ARBA00006929"/>
    </source>
</evidence>
<keyword evidence="9 11" id="KW-0998">Cell outer membrane</keyword>
<comment type="function">
    <text evidence="1 11">Assembles around the rod to form the L-ring and probably protects the motor/basal body from shearing forces during rotation.</text>
</comment>
<dbReference type="InterPro" id="IPR000527">
    <property type="entry name" value="Flag_Lring"/>
</dbReference>
<evidence type="ECO:0000256" key="12">
    <source>
        <dbReference type="SAM" id="MobiDB-lite"/>
    </source>
</evidence>
<dbReference type="HAMAP" id="MF_00415">
    <property type="entry name" value="FlgH"/>
    <property type="match status" value="1"/>
</dbReference>
<evidence type="ECO:0000256" key="9">
    <source>
        <dbReference type="ARBA" id="ARBA00023237"/>
    </source>
</evidence>
<organism evidence="13 14">
    <name type="scientific">Psychromonas marina</name>
    <dbReference type="NCBI Taxonomy" id="88364"/>
    <lineage>
        <taxon>Bacteria</taxon>
        <taxon>Pseudomonadati</taxon>
        <taxon>Pseudomonadota</taxon>
        <taxon>Gammaproteobacteria</taxon>
        <taxon>Alteromonadales</taxon>
        <taxon>Psychromonadaceae</taxon>
        <taxon>Psychromonas</taxon>
    </lineage>
</organism>
<proteinExistence type="inferred from homology"/>
<dbReference type="PANTHER" id="PTHR34933">
    <property type="entry name" value="FLAGELLAR L-RING PROTEIN"/>
    <property type="match status" value="1"/>
</dbReference>
<keyword evidence="13" id="KW-0966">Cell projection</keyword>
<dbReference type="PANTHER" id="PTHR34933:SF1">
    <property type="entry name" value="FLAGELLAR L-RING PROTEIN"/>
    <property type="match status" value="1"/>
</dbReference>
<evidence type="ECO:0000256" key="4">
    <source>
        <dbReference type="ARBA" id="ARBA00011439"/>
    </source>
</evidence>
<evidence type="ECO:0000256" key="11">
    <source>
        <dbReference type="HAMAP-Rule" id="MF_00415"/>
    </source>
</evidence>
<evidence type="ECO:0000256" key="5">
    <source>
        <dbReference type="ARBA" id="ARBA00022729"/>
    </source>
</evidence>
<comment type="similarity">
    <text evidence="3 11">Belongs to the FlgH family.</text>
</comment>
<comment type="subcellular location">
    <subcellularLocation>
        <location evidence="11">Cell outer membrane</location>
    </subcellularLocation>
    <subcellularLocation>
        <location evidence="11">Bacterial flagellum basal body</location>
    </subcellularLocation>
    <subcellularLocation>
        <location evidence="2">Membrane</location>
        <topology evidence="2">Lipid-anchor</topology>
    </subcellularLocation>
</comment>
<protein>
    <recommendedName>
        <fullName evidence="11">Flagellar L-ring protein</fullName>
    </recommendedName>
    <alternativeName>
        <fullName evidence="11">Basal body L-ring protein</fullName>
    </alternativeName>
</protein>
<sequence length="240" mass="26094">MTYGCSSVLDTVETGAKKVQEKQDNSQRQITGSTNNASPLPGDPYYAPIEPRKTPVQLEVTGSLFNSHISTDLYSYAPKFALGDTINVLLEEETVASKSAKSNLSNDNNFTLDPITVPGGNMTVNGKVVELGVNQEQAFDGQSGSSQRHNLMGRITVSVVDVLNNGNLVVRGEKWLVINNGKEYIRLTGIIRPLDISEDNSVRSFQVADSRIEFSGTGDHADIQTRGWLSSLFSGSLWPI</sequence>